<evidence type="ECO:0000256" key="9">
    <source>
        <dbReference type="ARBA" id="ARBA00023065"/>
    </source>
</evidence>
<protein>
    <recommendedName>
        <fullName evidence="12">ATP synthase complex subunit 8</fullName>
    </recommendedName>
</protein>
<evidence type="ECO:0000313" key="14">
    <source>
        <dbReference type="EMBL" id="AIW64896.1"/>
    </source>
</evidence>
<dbReference type="EMBL" id="KM244673">
    <property type="protein sequence ID" value="AIW64896.1"/>
    <property type="molecule type" value="Genomic_DNA"/>
</dbReference>
<name>A0A0A0V9W2_9ODON</name>
<evidence type="ECO:0000256" key="12">
    <source>
        <dbReference type="RuleBase" id="RU003661"/>
    </source>
</evidence>
<evidence type="ECO:0000256" key="2">
    <source>
        <dbReference type="ARBA" id="ARBA00008892"/>
    </source>
</evidence>
<keyword evidence="8 13" id="KW-1133">Transmembrane helix</keyword>
<keyword evidence="7 12" id="KW-0375">Hydrogen ion transport</keyword>
<keyword evidence="11 13" id="KW-0472">Membrane</keyword>
<sequence>MPQMAPMSWTFLFLFFTTSLIIFSIMNYYSFIPMIKPVSKTETGKMETQNWKW</sequence>
<evidence type="ECO:0000256" key="5">
    <source>
        <dbReference type="ARBA" id="ARBA00022547"/>
    </source>
</evidence>
<keyword evidence="10 12" id="KW-0496">Mitochondrion</keyword>
<keyword evidence="4 12" id="KW-0813">Transport</keyword>
<dbReference type="AlphaFoldDB" id="A0A0A0V9W2"/>
<evidence type="ECO:0000256" key="7">
    <source>
        <dbReference type="ARBA" id="ARBA00022781"/>
    </source>
</evidence>
<keyword evidence="9 12" id="KW-0406">Ion transport</keyword>
<gene>
    <name evidence="14" type="primary">ATP8</name>
</gene>
<evidence type="ECO:0000256" key="6">
    <source>
        <dbReference type="ARBA" id="ARBA00022692"/>
    </source>
</evidence>
<dbReference type="GO" id="GO:0045259">
    <property type="term" value="C:proton-transporting ATP synthase complex"/>
    <property type="evidence" value="ECO:0007669"/>
    <property type="project" value="UniProtKB-KW"/>
</dbReference>
<keyword evidence="5 12" id="KW-0138">CF(0)</keyword>
<evidence type="ECO:0000256" key="13">
    <source>
        <dbReference type="SAM" id="Phobius"/>
    </source>
</evidence>
<evidence type="ECO:0000256" key="4">
    <source>
        <dbReference type="ARBA" id="ARBA00022448"/>
    </source>
</evidence>
<dbReference type="InterPro" id="IPR001421">
    <property type="entry name" value="ATP8_metazoa"/>
</dbReference>
<comment type="subunit">
    <text evidence="3">F-type ATPases have 2 components, CF(1) - the catalytic core - and CF(0) - the membrane proton channel.</text>
</comment>
<organism evidence="14">
    <name type="scientific">Ictinogomphus sp. MT-2014</name>
    <dbReference type="NCBI Taxonomy" id="1560015"/>
    <lineage>
        <taxon>Eukaryota</taxon>
        <taxon>Metazoa</taxon>
        <taxon>Ecdysozoa</taxon>
        <taxon>Arthropoda</taxon>
        <taxon>Hexapoda</taxon>
        <taxon>Insecta</taxon>
        <taxon>Pterygota</taxon>
        <taxon>Palaeoptera</taxon>
        <taxon>Odonata</taxon>
        <taxon>Epiprocta</taxon>
        <taxon>Anisoptera</taxon>
        <taxon>Gomphoidea</taxon>
        <taxon>Gomphidae</taxon>
        <taxon>Ictinogomphus</taxon>
    </lineage>
</organism>
<evidence type="ECO:0000256" key="8">
    <source>
        <dbReference type="ARBA" id="ARBA00022989"/>
    </source>
</evidence>
<accession>A0A0A0V9W2</accession>
<dbReference type="GO" id="GO:0015986">
    <property type="term" value="P:proton motive force-driven ATP synthesis"/>
    <property type="evidence" value="ECO:0007669"/>
    <property type="project" value="InterPro"/>
</dbReference>
<reference evidence="14" key="1">
    <citation type="journal article" date="2014" name="Nucleic Acids Res.">
        <title>Multiplex sequencing of pooled mitochondrial genomes-a crucial step toward biodiversity analysis using mito-metagenomics.</title>
        <authorList>
            <person name="Tang M."/>
            <person name="Tan M."/>
            <person name="Meng G."/>
            <person name="Yang S."/>
            <person name="Su X."/>
            <person name="Liu S."/>
            <person name="Song W."/>
            <person name="Li Y."/>
            <person name="Wu Q."/>
            <person name="Zhang A."/>
            <person name="Zhou X."/>
        </authorList>
    </citation>
    <scope>NUCLEOTIDE SEQUENCE</scope>
</reference>
<dbReference type="Pfam" id="PF00895">
    <property type="entry name" value="ATP-synt_8"/>
    <property type="match status" value="1"/>
</dbReference>
<evidence type="ECO:0000256" key="3">
    <source>
        <dbReference type="ARBA" id="ARBA00011291"/>
    </source>
</evidence>
<evidence type="ECO:0000256" key="1">
    <source>
        <dbReference type="ARBA" id="ARBA00004304"/>
    </source>
</evidence>
<dbReference type="GO" id="GO:0015078">
    <property type="term" value="F:proton transmembrane transporter activity"/>
    <property type="evidence" value="ECO:0007669"/>
    <property type="project" value="InterPro"/>
</dbReference>
<proteinExistence type="inferred from homology"/>
<geneLocation type="mitochondrion" evidence="14"/>
<feature type="transmembrane region" description="Helical" evidence="13">
    <location>
        <begin position="6"/>
        <end position="29"/>
    </location>
</feature>
<evidence type="ECO:0000256" key="11">
    <source>
        <dbReference type="ARBA" id="ARBA00023136"/>
    </source>
</evidence>
<keyword evidence="6 12" id="KW-0812">Transmembrane</keyword>
<comment type="similarity">
    <text evidence="2 12">Belongs to the ATPase protein 8 family.</text>
</comment>
<comment type="subcellular location">
    <subcellularLocation>
        <location evidence="1 12">Mitochondrion membrane</location>
        <topology evidence="1 12">Single-pass membrane protein</topology>
    </subcellularLocation>
</comment>
<dbReference type="GO" id="GO:0031966">
    <property type="term" value="C:mitochondrial membrane"/>
    <property type="evidence" value="ECO:0007669"/>
    <property type="project" value="UniProtKB-SubCell"/>
</dbReference>
<evidence type="ECO:0000256" key="10">
    <source>
        <dbReference type="ARBA" id="ARBA00023128"/>
    </source>
</evidence>